<dbReference type="InterPro" id="IPR003439">
    <property type="entry name" value="ABC_transporter-like_ATP-bd"/>
</dbReference>
<feature type="region of interest" description="Disordered" evidence="4">
    <location>
        <begin position="251"/>
        <end position="273"/>
    </location>
</feature>
<reference evidence="6 7" key="1">
    <citation type="submission" date="2019-12" db="EMBL/GenBank/DDBJ databases">
        <title>Nocardia macrotermitis sp. nov. and Nocardia aurantia sp. nov., isolated from the gut of the fungus growing-termite Macrotermes natalensis.</title>
        <authorList>
            <person name="Christine B."/>
            <person name="Rene B."/>
        </authorList>
    </citation>
    <scope>NUCLEOTIDE SEQUENCE [LARGE SCALE GENOMIC DNA]</scope>
    <source>
        <strain evidence="6 7">DSM 102126</strain>
    </source>
</reference>
<keyword evidence="7" id="KW-1185">Reference proteome</keyword>
<comment type="caution">
    <text evidence="6">The sequence shown here is derived from an EMBL/GenBank/DDBJ whole genome shotgun (WGS) entry which is preliminary data.</text>
</comment>
<dbReference type="InterPro" id="IPR017871">
    <property type="entry name" value="ABC_transporter-like_CS"/>
</dbReference>
<keyword evidence="3 6" id="KW-0067">ATP-binding</keyword>
<evidence type="ECO:0000256" key="4">
    <source>
        <dbReference type="SAM" id="MobiDB-lite"/>
    </source>
</evidence>
<dbReference type="FunFam" id="3.40.50.300:FF:000134">
    <property type="entry name" value="Iron-enterobactin ABC transporter ATP-binding protein"/>
    <property type="match status" value="1"/>
</dbReference>
<dbReference type="PANTHER" id="PTHR42794">
    <property type="entry name" value="HEMIN IMPORT ATP-BINDING PROTEIN HMUV"/>
    <property type="match status" value="1"/>
</dbReference>
<evidence type="ECO:0000256" key="2">
    <source>
        <dbReference type="ARBA" id="ARBA00022741"/>
    </source>
</evidence>
<dbReference type="PROSITE" id="PS00211">
    <property type="entry name" value="ABC_TRANSPORTER_1"/>
    <property type="match status" value="1"/>
</dbReference>
<evidence type="ECO:0000259" key="5">
    <source>
        <dbReference type="PROSITE" id="PS50893"/>
    </source>
</evidence>
<dbReference type="PROSITE" id="PS50893">
    <property type="entry name" value="ABC_TRANSPORTER_2"/>
    <property type="match status" value="1"/>
</dbReference>
<dbReference type="PANTHER" id="PTHR42794:SF2">
    <property type="entry name" value="ABC TRANSPORTER ATP-BINDING PROTEIN"/>
    <property type="match status" value="1"/>
</dbReference>
<dbReference type="GO" id="GO:0016887">
    <property type="term" value="F:ATP hydrolysis activity"/>
    <property type="evidence" value="ECO:0007669"/>
    <property type="project" value="InterPro"/>
</dbReference>
<protein>
    <submittedName>
        <fullName evidence="6">ATP-binding cassette domain-containing protein</fullName>
    </submittedName>
</protein>
<dbReference type="SMART" id="SM00382">
    <property type="entry name" value="AAA"/>
    <property type="match status" value="1"/>
</dbReference>
<proteinExistence type="predicted"/>
<evidence type="ECO:0000313" key="7">
    <source>
        <dbReference type="Proteomes" id="UP000431901"/>
    </source>
</evidence>
<dbReference type="Pfam" id="PF00005">
    <property type="entry name" value="ABC_tran"/>
    <property type="match status" value="1"/>
</dbReference>
<keyword evidence="1" id="KW-0813">Transport</keyword>
<dbReference type="AlphaFoldDB" id="A0A6I4W4B7"/>
<dbReference type="InterPro" id="IPR027417">
    <property type="entry name" value="P-loop_NTPase"/>
</dbReference>
<name>A0A6I4W4B7_9ACTN</name>
<dbReference type="RefSeq" id="WP_161102523.1">
    <property type="nucleotide sequence ID" value="NZ_JBHLYI010000013.1"/>
</dbReference>
<dbReference type="CDD" id="cd03214">
    <property type="entry name" value="ABC_Iron-Siderophores_B12_Hemin"/>
    <property type="match status" value="1"/>
</dbReference>
<gene>
    <name evidence="6" type="ORF">GQ466_09495</name>
</gene>
<keyword evidence="2" id="KW-0547">Nucleotide-binding</keyword>
<accession>A0A6I4W4B7</accession>
<evidence type="ECO:0000256" key="1">
    <source>
        <dbReference type="ARBA" id="ARBA00022448"/>
    </source>
</evidence>
<organism evidence="6 7">
    <name type="scientific">Actinomadura rayongensis</name>
    <dbReference type="NCBI Taxonomy" id="1429076"/>
    <lineage>
        <taxon>Bacteria</taxon>
        <taxon>Bacillati</taxon>
        <taxon>Actinomycetota</taxon>
        <taxon>Actinomycetes</taxon>
        <taxon>Streptosporangiales</taxon>
        <taxon>Thermomonosporaceae</taxon>
        <taxon>Actinomadura</taxon>
    </lineage>
</organism>
<dbReference type="Gene3D" id="3.40.50.300">
    <property type="entry name" value="P-loop containing nucleotide triphosphate hydrolases"/>
    <property type="match status" value="1"/>
</dbReference>
<evidence type="ECO:0000256" key="3">
    <source>
        <dbReference type="ARBA" id="ARBA00022840"/>
    </source>
</evidence>
<feature type="domain" description="ABC transporter" evidence="5">
    <location>
        <begin position="3"/>
        <end position="235"/>
    </location>
</feature>
<dbReference type="GO" id="GO:0005524">
    <property type="term" value="F:ATP binding"/>
    <property type="evidence" value="ECO:0007669"/>
    <property type="project" value="UniProtKB-KW"/>
</dbReference>
<sequence>MRLDLAGVSVRIDARPIVADVDLTVEPGEFVALVGPNGSGKSTLLRTVYRTLRPSGGVVHLGGADLWRMRPRTAARHRAVLPQHNQVSGEFSAAETVAVGRTGRKGALDRETRADRAAVDAALDRVGMFWAAGRLMSTLSGGERQRVLLARALAQEAPLLVLDEPTNYLDIGSQLHLLDLVRSLGLTLLAALHDLDQAAAHADRVVVLRAGRVVGHGPPLDVLTPSFIEDVFGVRAHVGPHPLTGRPHIAVAAPTPQPGGSDRNPRPSTYEGH</sequence>
<evidence type="ECO:0000313" key="6">
    <source>
        <dbReference type="EMBL" id="MXQ64271.1"/>
    </source>
</evidence>
<dbReference type="Proteomes" id="UP000431901">
    <property type="component" value="Unassembled WGS sequence"/>
</dbReference>
<dbReference type="SUPFAM" id="SSF52540">
    <property type="entry name" value="P-loop containing nucleoside triphosphate hydrolases"/>
    <property type="match status" value="1"/>
</dbReference>
<dbReference type="InterPro" id="IPR003593">
    <property type="entry name" value="AAA+_ATPase"/>
</dbReference>
<dbReference type="EMBL" id="WUTW01000002">
    <property type="protein sequence ID" value="MXQ64271.1"/>
    <property type="molecule type" value="Genomic_DNA"/>
</dbReference>
<dbReference type="OrthoDB" id="3475572at2"/>